<protein>
    <recommendedName>
        <fullName evidence="10">FUSC family protein</fullName>
    </recommendedName>
</protein>
<evidence type="ECO:0000256" key="6">
    <source>
        <dbReference type="ARBA" id="ARBA00023136"/>
    </source>
</evidence>
<keyword evidence="3" id="KW-1003">Cell membrane</keyword>
<feature type="transmembrane region" description="Helical" evidence="8">
    <location>
        <begin position="371"/>
        <end position="390"/>
    </location>
</feature>
<dbReference type="EMBL" id="FPHC01000048">
    <property type="protein sequence ID" value="SFV58452.1"/>
    <property type="molecule type" value="Genomic_DNA"/>
</dbReference>
<evidence type="ECO:0000256" key="5">
    <source>
        <dbReference type="ARBA" id="ARBA00022989"/>
    </source>
</evidence>
<feature type="coiled-coil region" evidence="7">
    <location>
        <begin position="633"/>
        <end position="660"/>
    </location>
</feature>
<gene>
    <name evidence="9" type="ORF">MNB_SV-6-1739</name>
</gene>
<feature type="transmembrane region" description="Helical" evidence="8">
    <location>
        <begin position="419"/>
        <end position="438"/>
    </location>
</feature>
<evidence type="ECO:0000256" key="2">
    <source>
        <dbReference type="ARBA" id="ARBA00022448"/>
    </source>
</evidence>
<feature type="transmembrane region" description="Helical" evidence="8">
    <location>
        <begin position="444"/>
        <end position="462"/>
    </location>
</feature>
<evidence type="ECO:0000256" key="1">
    <source>
        <dbReference type="ARBA" id="ARBA00004651"/>
    </source>
</evidence>
<reference evidence="9" key="1">
    <citation type="submission" date="2016-10" db="EMBL/GenBank/DDBJ databases">
        <authorList>
            <person name="de Groot N.N."/>
        </authorList>
    </citation>
    <scope>NUCLEOTIDE SEQUENCE</scope>
</reference>
<evidence type="ECO:0000256" key="3">
    <source>
        <dbReference type="ARBA" id="ARBA00022475"/>
    </source>
</evidence>
<name>A0A1W1BYD3_9ZZZZ</name>
<feature type="transmembrane region" description="Helical" evidence="8">
    <location>
        <begin position="97"/>
        <end position="114"/>
    </location>
</feature>
<evidence type="ECO:0000313" key="9">
    <source>
        <dbReference type="EMBL" id="SFV58452.1"/>
    </source>
</evidence>
<feature type="transmembrane region" description="Helical" evidence="8">
    <location>
        <begin position="48"/>
        <end position="65"/>
    </location>
</feature>
<evidence type="ECO:0000256" key="7">
    <source>
        <dbReference type="SAM" id="Coils"/>
    </source>
</evidence>
<dbReference type="GO" id="GO:0005886">
    <property type="term" value="C:plasma membrane"/>
    <property type="evidence" value="ECO:0007669"/>
    <property type="project" value="UniProtKB-SubCell"/>
</dbReference>
<feature type="transmembrane region" description="Helical" evidence="8">
    <location>
        <begin position="469"/>
        <end position="486"/>
    </location>
</feature>
<accession>A0A1W1BYD3</accession>
<evidence type="ECO:0000256" key="8">
    <source>
        <dbReference type="SAM" id="Phobius"/>
    </source>
</evidence>
<organism evidence="9">
    <name type="scientific">hydrothermal vent metagenome</name>
    <dbReference type="NCBI Taxonomy" id="652676"/>
    <lineage>
        <taxon>unclassified sequences</taxon>
        <taxon>metagenomes</taxon>
        <taxon>ecological metagenomes</taxon>
    </lineage>
</organism>
<keyword evidence="5 8" id="KW-1133">Transmembrane helix</keyword>
<evidence type="ECO:0000256" key="4">
    <source>
        <dbReference type="ARBA" id="ARBA00022692"/>
    </source>
</evidence>
<keyword evidence="4 8" id="KW-0812">Transmembrane</keyword>
<dbReference type="AlphaFoldDB" id="A0A1W1BYD3"/>
<keyword evidence="7" id="KW-0175">Coiled coil</keyword>
<feature type="transmembrane region" description="Helical" evidence="8">
    <location>
        <begin position="72"/>
        <end position="91"/>
    </location>
</feature>
<dbReference type="GO" id="GO:0022857">
    <property type="term" value="F:transmembrane transporter activity"/>
    <property type="evidence" value="ECO:0007669"/>
    <property type="project" value="InterPro"/>
</dbReference>
<comment type="subcellular location">
    <subcellularLocation>
        <location evidence="1">Cell membrane</location>
        <topology evidence="1">Multi-pass membrane protein</topology>
    </subcellularLocation>
</comment>
<dbReference type="PANTHER" id="PTHR30509">
    <property type="entry name" value="P-HYDROXYBENZOIC ACID EFFLUX PUMP SUBUNIT-RELATED"/>
    <property type="match status" value="1"/>
</dbReference>
<evidence type="ECO:0008006" key="10">
    <source>
        <dbReference type="Google" id="ProtNLM"/>
    </source>
</evidence>
<keyword evidence="6 8" id="KW-0472">Membrane</keyword>
<keyword evidence="2" id="KW-0813">Transport</keyword>
<dbReference type="PANTHER" id="PTHR30509:SF9">
    <property type="entry name" value="MULTIDRUG RESISTANCE PROTEIN MDTO"/>
    <property type="match status" value="1"/>
</dbReference>
<sequence length="709" mass="82197">MTSLSKLSIVLNQLLAIHISQKAKYAIKSALSLALVYLISFYQGWSNISTAAITVMIIAINGPVYESVTKGIYRVIGTIIGAIIGIALIAIFPQERAIYLIVLSIFATFILYLARAYRGDYTIFMLSVVTMMGMFQNGKVDNLLIMAIDKTLMTIFGIVIYSIVAIFIWPVRSKNNTVELAKSLLAMQKNLFLKGDASYEQKEELIKEIESQESLLQRSTTLASIENSGLTKAQRDTIFQTLKQVNIELILFAYTQSKESLERQRSCVKNIDIAYREIEELFDSIDSAIESSKTIKIPKKFKADFDIESLEALSHFERATLSSKIYIIQKLHEQLRIVANQFNSIISPYPTNFKLNKTTISSFNWFDIEDIKGSIVTFLVFWSATFFWIYFNPPGGFYIVSMSVVFSLITAFTPIKPSILIIIYTISFVIATLAYLFILPNIYHTWAIMLFIFAYSFIAFYLIDAQITIFFLMGLIIMNISNVMYYDFSIYLSMLMMFYIFLSILLFFYYIPFSTKPEVLFLSLKDRFCNLSFAIIKKSDSYITNRSSLFLKLKALYGEKHLSSLSKKMKLWGESIDLKYFDSIQKEKLDIFLKSCEEFAYMLLLMQSFQKSISNNRLIEGFCKRYQNCINIEAFDINNKEELEDILKKLENDLEEFFTNMKDEVMANREEVIDFYLFFEIRKNLLTLFLRIRTSLSREDFQTLQKYRF</sequence>
<dbReference type="InterPro" id="IPR006726">
    <property type="entry name" value="PHBA_efflux_AaeB/fusaric-R"/>
</dbReference>
<feature type="transmembrane region" description="Helical" evidence="8">
    <location>
        <begin position="121"/>
        <end position="140"/>
    </location>
</feature>
<proteinExistence type="predicted"/>
<dbReference type="Pfam" id="PF04632">
    <property type="entry name" value="FUSC"/>
    <property type="match status" value="1"/>
</dbReference>
<feature type="transmembrane region" description="Helical" evidence="8">
    <location>
        <begin position="152"/>
        <end position="171"/>
    </location>
</feature>
<feature type="transmembrane region" description="Helical" evidence="8">
    <location>
        <begin position="492"/>
        <end position="511"/>
    </location>
</feature>